<dbReference type="GO" id="GO:0000160">
    <property type="term" value="P:phosphorelay signal transduction system"/>
    <property type="evidence" value="ECO:0007669"/>
    <property type="project" value="InterPro"/>
</dbReference>
<dbReference type="SUPFAM" id="SSF52172">
    <property type="entry name" value="CheY-like"/>
    <property type="match status" value="1"/>
</dbReference>
<dbReference type="SMART" id="SM00448">
    <property type="entry name" value="REC"/>
    <property type="match status" value="1"/>
</dbReference>
<dbReference type="Pfam" id="PF00072">
    <property type="entry name" value="Response_reg"/>
    <property type="match status" value="1"/>
</dbReference>
<sequence>MRKKILICEDDPDIIELLNLVFIKDYDLKAVRSINDIHSLVTRTEPDLIIMDLWIPLIGGEAAIQQLKEHEETKDIPVVIISASDKIENVYRKTNATAYIPKPFSVSHCRTVVNEILAAKYQENK</sequence>
<evidence type="ECO:0000313" key="4">
    <source>
        <dbReference type="EMBL" id="MBG9377362.1"/>
    </source>
</evidence>
<organism evidence="4 5">
    <name type="scientific">Panacibacter microcysteis</name>
    <dbReference type="NCBI Taxonomy" id="2793269"/>
    <lineage>
        <taxon>Bacteria</taxon>
        <taxon>Pseudomonadati</taxon>
        <taxon>Bacteroidota</taxon>
        <taxon>Chitinophagia</taxon>
        <taxon>Chitinophagales</taxon>
        <taxon>Chitinophagaceae</taxon>
        <taxon>Panacibacter</taxon>
    </lineage>
</organism>
<dbReference type="InterPro" id="IPR011006">
    <property type="entry name" value="CheY-like_superfamily"/>
</dbReference>
<feature type="domain" description="Response regulatory" evidence="3">
    <location>
        <begin position="4"/>
        <end position="117"/>
    </location>
</feature>
<keyword evidence="1 2" id="KW-0597">Phosphoprotein</keyword>
<protein>
    <submittedName>
        <fullName evidence="4">Response regulator</fullName>
    </submittedName>
</protein>
<evidence type="ECO:0000313" key="5">
    <source>
        <dbReference type="Proteomes" id="UP000628448"/>
    </source>
</evidence>
<dbReference type="InterPro" id="IPR001789">
    <property type="entry name" value="Sig_transdc_resp-reg_receiver"/>
</dbReference>
<dbReference type="PANTHER" id="PTHR44591:SF3">
    <property type="entry name" value="RESPONSE REGULATORY DOMAIN-CONTAINING PROTEIN"/>
    <property type="match status" value="1"/>
</dbReference>
<dbReference type="PANTHER" id="PTHR44591">
    <property type="entry name" value="STRESS RESPONSE REGULATOR PROTEIN 1"/>
    <property type="match status" value="1"/>
</dbReference>
<dbReference type="RefSeq" id="WP_196991449.1">
    <property type="nucleotide sequence ID" value="NZ_JADWYR010000002.1"/>
</dbReference>
<dbReference type="PROSITE" id="PS50110">
    <property type="entry name" value="RESPONSE_REGULATORY"/>
    <property type="match status" value="1"/>
</dbReference>
<dbReference type="AlphaFoldDB" id="A0A931E2G8"/>
<dbReference type="Proteomes" id="UP000628448">
    <property type="component" value="Unassembled WGS sequence"/>
</dbReference>
<evidence type="ECO:0000259" key="3">
    <source>
        <dbReference type="PROSITE" id="PS50110"/>
    </source>
</evidence>
<evidence type="ECO:0000256" key="2">
    <source>
        <dbReference type="PROSITE-ProRule" id="PRU00169"/>
    </source>
</evidence>
<comment type="caution">
    <text evidence="4">The sequence shown here is derived from an EMBL/GenBank/DDBJ whole genome shotgun (WGS) entry which is preliminary data.</text>
</comment>
<dbReference type="EMBL" id="JADWYR010000002">
    <property type="protein sequence ID" value="MBG9377362.1"/>
    <property type="molecule type" value="Genomic_DNA"/>
</dbReference>
<accession>A0A931E2G8</accession>
<name>A0A931E2G8_9BACT</name>
<keyword evidence="5" id="KW-1185">Reference proteome</keyword>
<dbReference type="InterPro" id="IPR050595">
    <property type="entry name" value="Bact_response_regulator"/>
</dbReference>
<gene>
    <name evidence="4" type="ORF">I5907_14055</name>
</gene>
<feature type="modified residue" description="4-aspartylphosphate" evidence="2">
    <location>
        <position position="52"/>
    </location>
</feature>
<evidence type="ECO:0000256" key="1">
    <source>
        <dbReference type="ARBA" id="ARBA00022553"/>
    </source>
</evidence>
<dbReference type="Gene3D" id="3.40.50.2300">
    <property type="match status" value="1"/>
</dbReference>
<proteinExistence type="predicted"/>
<reference evidence="4" key="1">
    <citation type="submission" date="2020-11" db="EMBL/GenBank/DDBJ databases">
        <title>Bacterial whole genome sequence for Panacibacter sp. DH6.</title>
        <authorList>
            <person name="Le V."/>
            <person name="Ko S."/>
            <person name="Ahn C.-Y."/>
            <person name="Oh H.-M."/>
        </authorList>
    </citation>
    <scope>NUCLEOTIDE SEQUENCE</scope>
    <source>
        <strain evidence="4">DH6</strain>
    </source>
</reference>